<dbReference type="EMBL" id="GAPW01005812">
    <property type="protein sequence ID" value="JAC07786.1"/>
    <property type="molecule type" value="mRNA"/>
</dbReference>
<dbReference type="Gene3D" id="3.30.1330.40">
    <property type="entry name" value="RutC-like"/>
    <property type="match status" value="1"/>
</dbReference>
<dbReference type="Proteomes" id="UP000069940">
    <property type="component" value="Unassembled WGS sequence"/>
</dbReference>
<proteinExistence type="evidence at transcript level"/>
<protein>
    <submittedName>
        <fullName evidence="2">Putative translation initiation inhibitor</fullName>
    </submittedName>
</protein>
<dbReference type="PANTHER" id="PTHR11803:SF39">
    <property type="entry name" value="2-IMINOBUTANOATE_2-IMINOPROPANOATE DEAMINASE"/>
    <property type="match status" value="1"/>
</dbReference>
<dbReference type="VEuPathDB" id="VectorBase:AALFPA_050676"/>
<reference evidence="3" key="3">
    <citation type="submission" date="2025-05" db="UniProtKB">
        <authorList>
            <consortium name="EnsemblMetazoa"/>
        </authorList>
    </citation>
    <scope>IDENTIFICATION</scope>
    <source>
        <strain evidence="3">Foshan</strain>
    </source>
</reference>
<organism evidence="2">
    <name type="scientific">Aedes albopictus</name>
    <name type="common">Asian tiger mosquito</name>
    <name type="synonym">Stegomyia albopicta</name>
    <dbReference type="NCBI Taxonomy" id="7160"/>
    <lineage>
        <taxon>Eukaryota</taxon>
        <taxon>Metazoa</taxon>
        <taxon>Ecdysozoa</taxon>
        <taxon>Arthropoda</taxon>
        <taxon>Hexapoda</taxon>
        <taxon>Insecta</taxon>
        <taxon>Pterygota</taxon>
        <taxon>Neoptera</taxon>
        <taxon>Endopterygota</taxon>
        <taxon>Diptera</taxon>
        <taxon>Nematocera</taxon>
        <taxon>Culicoidea</taxon>
        <taxon>Culicidae</taxon>
        <taxon>Culicinae</taxon>
        <taxon>Aedini</taxon>
        <taxon>Aedes</taxon>
        <taxon>Stegomyia</taxon>
    </lineage>
</organism>
<accession>A0A023EFZ4</accession>
<dbReference type="InterPro" id="IPR006175">
    <property type="entry name" value="YjgF/YER057c/UK114"/>
</dbReference>
<dbReference type="VEuPathDB" id="VectorBase:AALFPA_054702"/>
<evidence type="ECO:0000256" key="1">
    <source>
        <dbReference type="ARBA" id="ARBA00010552"/>
    </source>
</evidence>
<reference evidence="4" key="2">
    <citation type="journal article" date="2015" name="Proc. Natl. Acad. Sci. U.S.A.">
        <title>Genome sequence of the Asian Tiger mosquito, Aedes albopictus, reveals insights into its biology, genetics, and evolution.</title>
        <authorList>
            <person name="Chen X.G."/>
            <person name="Jiang X."/>
            <person name="Gu J."/>
            <person name="Xu M."/>
            <person name="Wu Y."/>
            <person name="Deng Y."/>
            <person name="Zhang C."/>
            <person name="Bonizzoni M."/>
            <person name="Dermauw W."/>
            <person name="Vontas J."/>
            <person name="Armbruster P."/>
            <person name="Huang X."/>
            <person name="Yang Y."/>
            <person name="Zhang H."/>
            <person name="He W."/>
            <person name="Peng H."/>
            <person name="Liu Y."/>
            <person name="Wu K."/>
            <person name="Chen J."/>
            <person name="Lirakis M."/>
            <person name="Topalis P."/>
            <person name="Van Leeuwen T."/>
            <person name="Hall A.B."/>
            <person name="Jiang X."/>
            <person name="Thorpe C."/>
            <person name="Mueller R.L."/>
            <person name="Sun C."/>
            <person name="Waterhouse R.M."/>
            <person name="Yan G."/>
            <person name="Tu Z.J."/>
            <person name="Fang X."/>
            <person name="James A.A."/>
        </authorList>
    </citation>
    <scope>NUCLEOTIDE SEQUENCE [LARGE SCALE GENOMIC DNA]</scope>
    <source>
        <strain evidence="4">Foshan</strain>
    </source>
</reference>
<dbReference type="GO" id="GO:0019239">
    <property type="term" value="F:deaminase activity"/>
    <property type="evidence" value="ECO:0007669"/>
    <property type="project" value="TreeGrafter"/>
</dbReference>
<dbReference type="RefSeq" id="XP_029735285.1">
    <property type="nucleotide sequence ID" value="XM_029879425.2"/>
</dbReference>
<dbReference type="VEuPathDB" id="VectorBase:AALFPA_041359"/>
<evidence type="ECO:0000313" key="2">
    <source>
        <dbReference type="EMBL" id="JAC07786.1"/>
    </source>
</evidence>
<dbReference type="Pfam" id="PF01042">
    <property type="entry name" value="Ribonuc_L-PSP"/>
    <property type="match status" value="1"/>
</dbReference>
<comment type="similarity">
    <text evidence="1">Belongs to the RutC family.</text>
</comment>
<evidence type="ECO:0000313" key="3">
    <source>
        <dbReference type="EnsemblMetazoa" id="AALFPA23_015340.P22272"/>
    </source>
</evidence>
<dbReference type="GO" id="GO:0005739">
    <property type="term" value="C:mitochondrion"/>
    <property type="evidence" value="ECO:0007669"/>
    <property type="project" value="TreeGrafter"/>
</dbReference>
<dbReference type="VEuPathDB" id="VectorBase:AALC636_007691"/>
<reference evidence="2" key="1">
    <citation type="journal article" date="2014" name="PLoS Negl. Trop. Dis.">
        <title>Identification and characterization of seminal fluid proteins in the Asian tiger mosquito, Aedes albopictus.</title>
        <authorList>
            <person name="Boes K.E."/>
            <person name="Ribeiro J.M."/>
            <person name="Wong A."/>
            <person name="Harrington L.C."/>
            <person name="Wolfner M.F."/>
            <person name="Sirot L.K."/>
        </authorList>
    </citation>
    <scope>NUCLEOTIDE SEQUENCE</scope>
    <source>
        <tissue evidence="2">Reproductive organs</tissue>
    </source>
</reference>
<dbReference type="OrthoDB" id="309640at2759"/>
<dbReference type="SUPFAM" id="SSF55298">
    <property type="entry name" value="YjgF-like"/>
    <property type="match status" value="1"/>
</dbReference>
<dbReference type="CDD" id="cd00448">
    <property type="entry name" value="YjgF_YER057c_UK114_family"/>
    <property type="match status" value="1"/>
</dbReference>
<name>A0A023EFZ4_AEDAL</name>
<dbReference type="InterPro" id="IPR006056">
    <property type="entry name" value="RidA"/>
</dbReference>
<dbReference type="KEGG" id="aalb:115270179"/>
<evidence type="ECO:0000313" key="4">
    <source>
        <dbReference type="Proteomes" id="UP000069940"/>
    </source>
</evidence>
<keyword evidence="4" id="KW-1185">Reference proteome</keyword>
<dbReference type="VEuPathDB" id="VectorBase:AALFPA_049154"/>
<dbReference type="GeneID" id="115270179"/>
<dbReference type="EnsemblMetazoa" id="AALFPA23_015340.R22272">
    <property type="protein sequence ID" value="AALFPA23_015340.P22272"/>
    <property type="gene ID" value="AALFPA23_015340"/>
</dbReference>
<dbReference type="VEuPathDB" id="VectorBase:AALC636_007351"/>
<dbReference type="NCBIfam" id="TIGR00004">
    <property type="entry name" value="Rid family detoxifying hydrolase"/>
    <property type="match status" value="1"/>
</dbReference>
<sequence length="137" mass="14441">MASLVRKIIHTAKCPKALAPYNQAIVADRTVYCSGVLGMELGSLKLVEGGAAVQTAKALEHLATLLEASGSSIEKVVKTTILLADMSDYGAVNEEYKKVFSNNFPARTCFAVNKLPLGASVEIEAIALTGDVIQVST</sequence>
<dbReference type="AlphaFoldDB" id="A0A023EFZ4"/>
<dbReference type="OMA" id="RTHQCIK"/>
<dbReference type="KEGG" id="aalb:109428720"/>
<dbReference type="PANTHER" id="PTHR11803">
    <property type="entry name" value="2-IMINOBUTANOATE/2-IMINOPROPANOATE DEAMINASE RIDA"/>
    <property type="match status" value="1"/>
</dbReference>
<dbReference type="VEuPathDB" id="VectorBase:AALF015596"/>
<dbReference type="FunFam" id="3.30.1330.40:FF:000001">
    <property type="entry name" value="L-PSP family endoribonuclease"/>
    <property type="match status" value="1"/>
</dbReference>
<dbReference type="GO" id="GO:0005829">
    <property type="term" value="C:cytosol"/>
    <property type="evidence" value="ECO:0007669"/>
    <property type="project" value="TreeGrafter"/>
</dbReference>
<dbReference type="InterPro" id="IPR035959">
    <property type="entry name" value="RutC-like_sf"/>
</dbReference>